<dbReference type="EMBL" id="CP049869">
    <property type="protein sequence ID" value="QIK77805.1"/>
    <property type="molecule type" value="Genomic_DNA"/>
</dbReference>
<organism evidence="5 6">
    <name type="scientific">Sphingomonas piscis</name>
    <dbReference type="NCBI Taxonomy" id="2714943"/>
    <lineage>
        <taxon>Bacteria</taxon>
        <taxon>Pseudomonadati</taxon>
        <taxon>Pseudomonadota</taxon>
        <taxon>Alphaproteobacteria</taxon>
        <taxon>Sphingomonadales</taxon>
        <taxon>Sphingomonadaceae</taxon>
        <taxon>Sphingomonas</taxon>
    </lineage>
</organism>
<keyword evidence="4" id="KW-0411">Iron-sulfur</keyword>
<gene>
    <name evidence="5" type="ORF">G7077_01620</name>
</gene>
<keyword evidence="3" id="KW-0408">Iron</keyword>
<protein>
    <submittedName>
        <fullName evidence="5">2-hydroxyacyl-CoA dehydratase</fullName>
    </submittedName>
</protein>
<dbReference type="Proteomes" id="UP000503222">
    <property type="component" value="Chromosome"/>
</dbReference>
<name>A0A6G7YM29_9SPHN</name>
<dbReference type="Gene3D" id="3.40.50.11900">
    <property type="match status" value="1"/>
</dbReference>
<dbReference type="PANTHER" id="PTHR30548:SF4">
    <property type="entry name" value="SUBUNIT OF OXYGEN-SENSITIVE 2-HYDROXYISOCAPROYL-COA DEHYDRATASE"/>
    <property type="match status" value="1"/>
</dbReference>
<dbReference type="GO" id="GO:0051536">
    <property type="term" value="F:iron-sulfur cluster binding"/>
    <property type="evidence" value="ECO:0007669"/>
    <property type="project" value="UniProtKB-KW"/>
</dbReference>
<evidence type="ECO:0000256" key="4">
    <source>
        <dbReference type="ARBA" id="ARBA00023014"/>
    </source>
</evidence>
<dbReference type="InterPro" id="IPR010327">
    <property type="entry name" value="FldB/FldC_alpha/beta"/>
</dbReference>
<keyword evidence="6" id="KW-1185">Reference proteome</keyword>
<reference evidence="5 6" key="1">
    <citation type="submission" date="2020-03" db="EMBL/GenBank/DDBJ databases">
        <title>Sphingomonas sp. nov., isolated from fish.</title>
        <authorList>
            <person name="Hyun D.-W."/>
            <person name="Bae J.-W."/>
        </authorList>
    </citation>
    <scope>NUCLEOTIDE SEQUENCE [LARGE SCALE GENOMIC DNA]</scope>
    <source>
        <strain evidence="5 6">HDW15B</strain>
    </source>
</reference>
<dbReference type="RefSeq" id="WP_166410200.1">
    <property type="nucleotide sequence ID" value="NZ_CP049869.1"/>
</dbReference>
<evidence type="ECO:0000256" key="2">
    <source>
        <dbReference type="ARBA" id="ARBA00022723"/>
    </source>
</evidence>
<dbReference type="KEGG" id="spii:G7077_01620"/>
<dbReference type="GO" id="GO:0046872">
    <property type="term" value="F:metal ion binding"/>
    <property type="evidence" value="ECO:0007669"/>
    <property type="project" value="UniProtKB-KW"/>
</dbReference>
<sequence>MSEGQGTRIRKTLACTAEANAYQKAFGAELRKRVVDDGEPFAIVQADTPHEIFHVMDIPIVTNQWWSAYIAAKQLSGRYFQVLADGGYPANSCKYCSLGFACTLANDPATAPWGGLPKPTVLVARLTCDCIQHVFGQWAKALGSEFFPLEAPAWPHKDPQWFARSNTEWRDVYDADRIALLVEEMRDLITLLENRTGRKFEDAKLHHLMERINEQETYLWEAAQAIGKARPCPVSIAEQMSNTMIPQWHRGSDWAVDHARKFRDEVLERVAGGLGAATNERVRLMWIGAGLWHDPGFYQALEERMGAVFVWSMYLPFTGPQYIRDFGDAPMDALSSRICSMNEVLHLPPWMNGWMTSEAERCGIDAAMVLLPPDNRLSQSGTKLTAASLEAAGVPVLALDADMVDAKNWDHDKMVGIVADFLTSRGLA</sequence>
<comment type="similarity">
    <text evidence="1">Belongs to the FldB/FldC dehydratase alpha/beta subunit family.</text>
</comment>
<dbReference type="PANTHER" id="PTHR30548">
    <property type="entry name" value="2-HYDROXYGLUTARYL-COA DEHYDRATASE, D-COMPONENT-RELATED"/>
    <property type="match status" value="1"/>
</dbReference>
<evidence type="ECO:0000256" key="1">
    <source>
        <dbReference type="ARBA" id="ARBA00005806"/>
    </source>
</evidence>
<accession>A0A6G7YM29</accession>
<dbReference type="AlphaFoldDB" id="A0A6G7YM29"/>
<evidence type="ECO:0000313" key="5">
    <source>
        <dbReference type="EMBL" id="QIK77805.1"/>
    </source>
</evidence>
<keyword evidence="2" id="KW-0479">Metal-binding</keyword>
<proteinExistence type="inferred from homology"/>
<evidence type="ECO:0000256" key="3">
    <source>
        <dbReference type="ARBA" id="ARBA00023004"/>
    </source>
</evidence>
<dbReference type="Pfam" id="PF06050">
    <property type="entry name" value="HGD-D"/>
    <property type="match status" value="1"/>
</dbReference>
<evidence type="ECO:0000313" key="6">
    <source>
        <dbReference type="Proteomes" id="UP000503222"/>
    </source>
</evidence>